<keyword evidence="4 5" id="KW-0472">Membrane</keyword>
<proteinExistence type="predicted"/>
<dbReference type="PANTHER" id="PTHR13259:SF1">
    <property type="entry name" value="BLADDER CANCER-ASSOCIATED PROTEIN"/>
    <property type="match status" value="1"/>
</dbReference>
<evidence type="ECO:0000256" key="5">
    <source>
        <dbReference type="SAM" id="Phobius"/>
    </source>
</evidence>
<evidence type="ECO:0000256" key="3">
    <source>
        <dbReference type="ARBA" id="ARBA00022989"/>
    </source>
</evidence>
<reference evidence="7" key="1">
    <citation type="journal article" date="2017" name="Nucleic Acids Res.">
        <title>Proteogenomics produces comprehensive and highly accurate protein-coding gene annotation in a complete genome assembly of Malassezia sympodialis.</title>
        <authorList>
            <person name="Zhu Y."/>
            <person name="Engstroem P.G."/>
            <person name="Tellgren-Roth C."/>
            <person name="Baudo C.D."/>
            <person name="Kennell J.C."/>
            <person name="Sun S."/>
            <person name="Billmyre R.B."/>
            <person name="Schroeder M.S."/>
            <person name="Andersson A."/>
            <person name="Holm T."/>
            <person name="Sigurgeirsson B."/>
            <person name="Wu G."/>
            <person name="Sankaranarayanan S.R."/>
            <person name="Siddharthan R."/>
            <person name="Sanyal K."/>
            <person name="Lundeberg J."/>
            <person name="Nystedt B."/>
            <person name="Boekhout T."/>
            <person name="Dawson T.L. Jr."/>
            <person name="Heitman J."/>
            <person name="Scheynius A."/>
            <person name="Lehtioe J."/>
        </authorList>
    </citation>
    <scope>NUCLEOTIDE SEQUENCE [LARGE SCALE GENOMIC DNA]</scope>
    <source>
        <strain evidence="7">ATCC 42132</strain>
    </source>
</reference>
<comment type="subcellular location">
    <subcellularLocation>
        <location evidence="1">Membrane</location>
    </subcellularLocation>
</comment>
<evidence type="ECO:0000256" key="4">
    <source>
        <dbReference type="ARBA" id="ARBA00023136"/>
    </source>
</evidence>
<gene>
    <name evidence="6" type="ORF">MSYG_2624</name>
</gene>
<dbReference type="InterPro" id="IPR009598">
    <property type="entry name" value="BCALP"/>
</dbReference>
<dbReference type="VEuPathDB" id="FungiDB:MSYG_2624"/>
<dbReference type="GO" id="GO:0016020">
    <property type="term" value="C:membrane"/>
    <property type="evidence" value="ECO:0007669"/>
    <property type="project" value="UniProtKB-SubCell"/>
</dbReference>
<dbReference type="Proteomes" id="UP000186303">
    <property type="component" value="Chromosome 4"/>
</dbReference>
<dbReference type="PANTHER" id="PTHR13259">
    <property type="entry name" value="BLADDER CANCER 10 KD PROTEIN HOMOLOG"/>
    <property type="match status" value="1"/>
</dbReference>
<dbReference type="SMART" id="SM01396">
    <property type="entry name" value="BC10"/>
    <property type="match status" value="1"/>
</dbReference>
<keyword evidence="7" id="KW-1185">Reference proteome</keyword>
<keyword evidence="2 5" id="KW-0812">Transmembrane</keyword>
<protein>
    <submittedName>
        <fullName evidence="6">Uncharacterized protein</fullName>
    </submittedName>
</protein>
<dbReference type="Pfam" id="PF06726">
    <property type="entry name" value="BC10"/>
    <property type="match status" value="1"/>
</dbReference>
<sequence length="163" mass="17756">MYCLRWWLPVFLLPVPAAPPAFLFLFLLSYTLHTRPCFYCGFIIIGLLLTSCYTASSEPAPWRPDWPWLAETRLGAIVSRVLAWMGHPVTPPAPAALTEPAPCATCWTDVGLGRGFFTPIARQPPCVAEGATGVPAPSSSFFVGIPGTAFGFYLDGRLFLPAH</sequence>
<feature type="transmembrane region" description="Helical" evidence="5">
    <location>
        <begin position="37"/>
        <end position="56"/>
    </location>
</feature>
<feature type="transmembrane region" description="Helical" evidence="5">
    <location>
        <begin position="6"/>
        <end position="30"/>
    </location>
</feature>
<accession>A0A1M8A790</accession>
<evidence type="ECO:0000313" key="6">
    <source>
        <dbReference type="EMBL" id="SHO78282.1"/>
    </source>
</evidence>
<name>A0A1M8A790_MALS4</name>
<dbReference type="EMBL" id="LT671824">
    <property type="protein sequence ID" value="SHO78282.1"/>
    <property type="molecule type" value="Genomic_DNA"/>
</dbReference>
<evidence type="ECO:0000313" key="7">
    <source>
        <dbReference type="Proteomes" id="UP000186303"/>
    </source>
</evidence>
<organism evidence="6 7">
    <name type="scientific">Malassezia sympodialis (strain ATCC 42132)</name>
    <name type="common">Atopic eczema-associated yeast</name>
    <dbReference type="NCBI Taxonomy" id="1230383"/>
    <lineage>
        <taxon>Eukaryota</taxon>
        <taxon>Fungi</taxon>
        <taxon>Dikarya</taxon>
        <taxon>Basidiomycota</taxon>
        <taxon>Ustilaginomycotina</taxon>
        <taxon>Malasseziomycetes</taxon>
        <taxon>Malasseziales</taxon>
        <taxon>Malasseziaceae</taxon>
        <taxon>Malassezia</taxon>
    </lineage>
</organism>
<evidence type="ECO:0000256" key="1">
    <source>
        <dbReference type="ARBA" id="ARBA00004370"/>
    </source>
</evidence>
<dbReference type="OrthoDB" id="5563033at2759"/>
<dbReference type="AlphaFoldDB" id="A0A1M8A790"/>
<evidence type="ECO:0000256" key="2">
    <source>
        <dbReference type="ARBA" id="ARBA00022692"/>
    </source>
</evidence>
<keyword evidence="3 5" id="KW-1133">Transmembrane helix</keyword>